<feature type="binding site" evidence="9">
    <location>
        <position position="259"/>
    </location>
    <ligand>
        <name>ATP</name>
        <dbReference type="ChEBI" id="CHEBI:30616"/>
    </ligand>
</feature>
<dbReference type="EMBL" id="CP075546">
    <property type="protein sequence ID" value="QVV88671.1"/>
    <property type="molecule type" value="Genomic_DNA"/>
</dbReference>
<dbReference type="Pfam" id="PF22025">
    <property type="entry name" value="ThiI_fer"/>
    <property type="match status" value="1"/>
</dbReference>
<dbReference type="RefSeq" id="WP_214419480.1">
    <property type="nucleotide sequence ID" value="NZ_CP075546.1"/>
</dbReference>
<dbReference type="Proteomes" id="UP000680656">
    <property type="component" value="Chromosome"/>
</dbReference>
<dbReference type="GO" id="GO:0005524">
    <property type="term" value="F:ATP binding"/>
    <property type="evidence" value="ECO:0007669"/>
    <property type="project" value="UniProtKB-UniRule"/>
</dbReference>
<comment type="subcellular location">
    <subcellularLocation>
        <location evidence="1 9">Cytoplasm</location>
    </subcellularLocation>
</comment>
<keyword evidence="3 9" id="KW-0820">tRNA-binding</keyword>
<evidence type="ECO:0000256" key="2">
    <source>
        <dbReference type="ARBA" id="ARBA00022490"/>
    </source>
</evidence>
<evidence type="ECO:0000256" key="8">
    <source>
        <dbReference type="ARBA" id="ARBA00022977"/>
    </source>
</evidence>
<evidence type="ECO:0000259" key="10">
    <source>
        <dbReference type="PROSITE" id="PS51165"/>
    </source>
</evidence>
<dbReference type="PANTHER" id="PTHR43209">
    <property type="entry name" value="TRNA SULFURTRANSFERASE"/>
    <property type="match status" value="1"/>
</dbReference>
<dbReference type="HAMAP" id="MF_00021">
    <property type="entry name" value="ThiI"/>
    <property type="match status" value="1"/>
</dbReference>
<dbReference type="GO" id="GO:0052837">
    <property type="term" value="P:thiazole biosynthetic process"/>
    <property type="evidence" value="ECO:0007669"/>
    <property type="project" value="TreeGrafter"/>
</dbReference>
<dbReference type="GO" id="GO:0002937">
    <property type="term" value="P:tRNA 4-thiouridine biosynthesis"/>
    <property type="evidence" value="ECO:0007669"/>
    <property type="project" value="TreeGrafter"/>
</dbReference>
<proteinExistence type="inferred from homology"/>
<accession>A0A8E7B1K7</accession>
<dbReference type="InterPro" id="IPR003720">
    <property type="entry name" value="tRNA_STrfase"/>
</dbReference>
<comment type="pathway">
    <text evidence="9">Cofactor biosynthesis; thiamine diphosphate biosynthesis.</text>
</comment>
<dbReference type="Pfam" id="PF02568">
    <property type="entry name" value="ThiI"/>
    <property type="match status" value="1"/>
</dbReference>
<dbReference type="Gene3D" id="3.40.50.620">
    <property type="entry name" value="HUPs"/>
    <property type="match status" value="1"/>
</dbReference>
<dbReference type="InterPro" id="IPR049961">
    <property type="entry name" value="ThiI_N"/>
</dbReference>
<dbReference type="InterPro" id="IPR004114">
    <property type="entry name" value="THUMP_dom"/>
</dbReference>
<dbReference type="InterPro" id="IPR054173">
    <property type="entry name" value="ThiI_fer"/>
</dbReference>
<comment type="catalytic activity">
    <reaction evidence="9">
        <text>[ThiS sulfur-carrier protein]-C-terminal Gly-Gly-AMP + S-sulfanyl-L-cysteinyl-[cysteine desulfurase] + AH2 = [ThiS sulfur-carrier protein]-C-terminal-Gly-aminoethanethioate + L-cysteinyl-[cysteine desulfurase] + A + AMP + 2 H(+)</text>
        <dbReference type="Rhea" id="RHEA:43340"/>
        <dbReference type="Rhea" id="RHEA-COMP:12157"/>
        <dbReference type="Rhea" id="RHEA-COMP:12158"/>
        <dbReference type="Rhea" id="RHEA-COMP:12910"/>
        <dbReference type="Rhea" id="RHEA-COMP:19908"/>
        <dbReference type="ChEBI" id="CHEBI:13193"/>
        <dbReference type="ChEBI" id="CHEBI:15378"/>
        <dbReference type="ChEBI" id="CHEBI:17499"/>
        <dbReference type="ChEBI" id="CHEBI:29950"/>
        <dbReference type="ChEBI" id="CHEBI:61963"/>
        <dbReference type="ChEBI" id="CHEBI:90618"/>
        <dbReference type="ChEBI" id="CHEBI:232372"/>
        <dbReference type="ChEBI" id="CHEBI:456215"/>
    </reaction>
</comment>
<feature type="domain" description="THUMP" evidence="10">
    <location>
        <begin position="53"/>
        <end position="156"/>
    </location>
</feature>
<organism evidence="11 12">
    <name type="scientific">Methanospirillum purgamenti</name>
    <dbReference type="NCBI Taxonomy" id="2834276"/>
    <lineage>
        <taxon>Archaea</taxon>
        <taxon>Methanobacteriati</taxon>
        <taxon>Methanobacteriota</taxon>
        <taxon>Stenosarchaea group</taxon>
        <taxon>Methanomicrobia</taxon>
        <taxon>Methanomicrobiales</taxon>
        <taxon>Methanospirillaceae</taxon>
        <taxon>Methanospirillum</taxon>
    </lineage>
</organism>
<dbReference type="UniPathway" id="UPA00060"/>
<keyword evidence="12" id="KW-1185">Reference proteome</keyword>
<comment type="catalytic activity">
    <reaction evidence="9">
        <text>[ThiI sulfur-carrier protein]-S-sulfanyl-L-cysteine + a uridine in tRNA + 2 reduced [2Fe-2S]-[ferredoxin] + ATP + H(+) = [ThiI sulfur-carrier protein]-L-cysteine + a 4-thiouridine in tRNA + 2 oxidized [2Fe-2S]-[ferredoxin] + AMP + diphosphate</text>
        <dbReference type="Rhea" id="RHEA:24176"/>
        <dbReference type="Rhea" id="RHEA-COMP:10000"/>
        <dbReference type="Rhea" id="RHEA-COMP:10001"/>
        <dbReference type="Rhea" id="RHEA-COMP:13337"/>
        <dbReference type="Rhea" id="RHEA-COMP:13338"/>
        <dbReference type="Rhea" id="RHEA-COMP:13339"/>
        <dbReference type="Rhea" id="RHEA-COMP:13340"/>
        <dbReference type="ChEBI" id="CHEBI:15378"/>
        <dbReference type="ChEBI" id="CHEBI:29950"/>
        <dbReference type="ChEBI" id="CHEBI:30616"/>
        <dbReference type="ChEBI" id="CHEBI:33019"/>
        <dbReference type="ChEBI" id="CHEBI:33737"/>
        <dbReference type="ChEBI" id="CHEBI:33738"/>
        <dbReference type="ChEBI" id="CHEBI:61963"/>
        <dbReference type="ChEBI" id="CHEBI:65315"/>
        <dbReference type="ChEBI" id="CHEBI:136798"/>
        <dbReference type="ChEBI" id="CHEBI:456215"/>
        <dbReference type="EC" id="2.8.1.4"/>
    </reaction>
</comment>
<keyword evidence="7 9" id="KW-0694">RNA-binding</keyword>
<dbReference type="InterPro" id="IPR014729">
    <property type="entry name" value="Rossmann-like_a/b/a_fold"/>
</dbReference>
<evidence type="ECO:0000256" key="7">
    <source>
        <dbReference type="ARBA" id="ARBA00022884"/>
    </source>
</evidence>
<feature type="binding site" evidence="9">
    <location>
        <position position="290"/>
    </location>
    <ligand>
        <name>ATP</name>
        <dbReference type="ChEBI" id="CHEBI:30616"/>
    </ligand>
</feature>
<keyword evidence="2 9" id="KW-0963">Cytoplasm</keyword>
<dbReference type="CDD" id="cd11716">
    <property type="entry name" value="THUMP_ThiI"/>
    <property type="match status" value="1"/>
</dbReference>
<dbReference type="GO" id="GO:0009228">
    <property type="term" value="P:thiamine biosynthetic process"/>
    <property type="evidence" value="ECO:0007669"/>
    <property type="project" value="UniProtKB-KW"/>
</dbReference>
<evidence type="ECO:0000256" key="6">
    <source>
        <dbReference type="ARBA" id="ARBA00022840"/>
    </source>
</evidence>
<feature type="binding site" evidence="9">
    <location>
        <begin position="174"/>
        <end position="175"/>
    </location>
    <ligand>
        <name>ATP</name>
        <dbReference type="ChEBI" id="CHEBI:30616"/>
    </ligand>
</feature>
<keyword evidence="8 9" id="KW-0784">Thiamine biosynthesis</keyword>
<evidence type="ECO:0000256" key="5">
    <source>
        <dbReference type="ARBA" id="ARBA00022741"/>
    </source>
</evidence>
<dbReference type="EC" id="2.8.1.4" evidence="9"/>
<comment type="similarity">
    <text evidence="9">Belongs to the ThiI family.</text>
</comment>
<keyword evidence="6 9" id="KW-0067">ATP-binding</keyword>
<dbReference type="InterPro" id="IPR049962">
    <property type="entry name" value="THUMP_ThiI"/>
</dbReference>
<dbReference type="PROSITE" id="PS51165">
    <property type="entry name" value="THUMP"/>
    <property type="match status" value="1"/>
</dbReference>
<gene>
    <name evidence="9 11" type="primary">thiI</name>
    <name evidence="11" type="ORF">KHC33_15335</name>
</gene>
<name>A0A8E7B1K7_9EURY</name>
<evidence type="ECO:0000256" key="3">
    <source>
        <dbReference type="ARBA" id="ARBA00022555"/>
    </source>
</evidence>
<dbReference type="GeneID" id="65098585"/>
<evidence type="ECO:0000256" key="4">
    <source>
        <dbReference type="ARBA" id="ARBA00022679"/>
    </source>
</evidence>
<keyword evidence="5 9" id="KW-0547">Nucleotide-binding</keyword>
<evidence type="ECO:0000256" key="1">
    <source>
        <dbReference type="ARBA" id="ARBA00004496"/>
    </source>
</evidence>
<comment type="function">
    <text evidence="9">Catalyzes the ATP-dependent transfer of a sulfur to tRNA to produce 4-thiouridine in position 8 of tRNAs, which functions as a near-UV photosensor. Also catalyzes the transfer of sulfur to the sulfur carrier protein ThiS, forming ThiS-thiocarboxylate. This is a step in the synthesis of thiazole, in the thiamine biosynthesis pathway. The sulfur is donated as persulfide by IscS.</text>
</comment>
<keyword evidence="4 9" id="KW-0808">Transferase</keyword>
<dbReference type="AlphaFoldDB" id="A0A8E7B1K7"/>
<dbReference type="PANTHER" id="PTHR43209:SF1">
    <property type="entry name" value="TRNA SULFURTRANSFERASE"/>
    <property type="match status" value="1"/>
</dbReference>
<dbReference type="GO" id="GO:0000049">
    <property type="term" value="F:tRNA binding"/>
    <property type="evidence" value="ECO:0007669"/>
    <property type="project" value="UniProtKB-UniRule"/>
</dbReference>
<dbReference type="Pfam" id="PF02926">
    <property type="entry name" value="THUMP"/>
    <property type="match status" value="1"/>
</dbReference>
<evidence type="ECO:0000313" key="11">
    <source>
        <dbReference type="EMBL" id="QVV88671.1"/>
    </source>
</evidence>
<protein>
    <recommendedName>
        <fullName evidence="9">Probable tRNA sulfurtransferase</fullName>
        <ecNumber evidence="9">2.8.1.4</ecNumber>
    </recommendedName>
    <alternativeName>
        <fullName evidence="9">Sulfur carrier protein ThiS sulfurtransferase</fullName>
    </alternativeName>
    <alternativeName>
        <fullName evidence="9">Thiamine biosynthesis protein ThiI</fullName>
    </alternativeName>
    <alternativeName>
        <fullName evidence="9">tRNA 4-thiouridine synthase</fullName>
    </alternativeName>
</protein>
<reference evidence="11 12" key="1">
    <citation type="submission" date="2021-05" db="EMBL/GenBank/DDBJ databases">
        <title>A novel Methanospirillum isolate from a pyrite-forming mixed culture.</title>
        <authorList>
            <person name="Bunk B."/>
            <person name="Sproer C."/>
            <person name="Spring S."/>
            <person name="Pester M."/>
        </authorList>
    </citation>
    <scope>NUCLEOTIDE SEQUENCE [LARGE SCALE GENOMIC DNA]</scope>
    <source>
        <strain evidence="11 12">J.3.6.1-F.2.7.3</strain>
    </source>
</reference>
<dbReference type="KEGG" id="mrtj:KHC33_15335"/>
<dbReference type="SUPFAM" id="SSF143437">
    <property type="entry name" value="THUMP domain-like"/>
    <property type="match status" value="1"/>
</dbReference>
<dbReference type="InterPro" id="IPR050102">
    <property type="entry name" value="tRNA_sulfurtransferase_ThiI"/>
</dbReference>
<dbReference type="GO" id="GO:0140741">
    <property type="term" value="F:tRNA-uracil-4 sulfurtransferase activity"/>
    <property type="evidence" value="ECO:0007669"/>
    <property type="project" value="UniProtKB-EC"/>
</dbReference>
<dbReference type="Gene3D" id="3.30.2130.30">
    <property type="match status" value="1"/>
</dbReference>
<evidence type="ECO:0000256" key="9">
    <source>
        <dbReference type="HAMAP-Rule" id="MF_00021"/>
    </source>
</evidence>
<dbReference type="InterPro" id="IPR020536">
    <property type="entry name" value="ThiI_AANH"/>
</dbReference>
<evidence type="ECO:0000313" key="12">
    <source>
        <dbReference type="Proteomes" id="UP000680656"/>
    </source>
</evidence>
<dbReference type="NCBIfam" id="TIGR00342">
    <property type="entry name" value="tRNA uracil 4-sulfurtransferase ThiI"/>
    <property type="match status" value="1"/>
</dbReference>
<dbReference type="GO" id="GO:0009229">
    <property type="term" value="P:thiamine diphosphate biosynthetic process"/>
    <property type="evidence" value="ECO:0007669"/>
    <property type="project" value="UniProtKB-UniRule"/>
</dbReference>
<dbReference type="GO" id="GO:0005829">
    <property type="term" value="C:cytosol"/>
    <property type="evidence" value="ECO:0007669"/>
    <property type="project" value="TreeGrafter"/>
</dbReference>
<feature type="binding site" evidence="9">
    <location>
        <position position="281"/>
    </location>
    <ligand>
        <name>ATP</name>
        <dbReference type="ChEBI" id="CHEBI:30616"/>
    </ligand>
</feature>
<dbReference type="SUPFAM" id="SSF52402">
    <property type="entry name" value="Adenine nucleotide alpha hydrolases-like"/>
    <property type="match status" value="1"/>
</dbReference>
<dbReference type="GO" id="GO:0004810">
    <property type="term" value="F:CCA tRNA nucleotidyltransferase activity"/>
    <property type="evidence" value="ECO:0007669"/>
    <property type="project" value="InterPro"/>
</dbReference>
<comment type="caution">
    <text evidence="9">Lacks conserved residue(s) required for the propagation of feature annotation.</text>
</comment>
<sequence>MKPDIWLIRYSEIFLKSEPVRRVWEDLLIHSLKQKLRDCSISKTRGRIWITGDVDPEAIAHTFGVYSFSPCIMFSLSDLNERVLTYVNDTGFSAYKTFALRINRSGNHPFTSQDLAQSLGALIQKSWPSVAVDLTNPEYELHIEVRDEQCYLYQQIISGPGGIPQGASGTLVALHSGGIDSPVAMFMMMKRGAILHPVYVKIAPFHDDRSEERAHLIVEHLKKYQPDLTLEVIDDGHVYATRIELKNRDLEKYACVLCKRHLYRIAEEKARAVGAKGIVTGESLAQVASQTLDNLYVLDDAVSLPVYRPLIGFDKEETIAVAKKIGTYDLSVMQVPSCCCAIPFKPATTSQRETISTLEEELAKGSPAK</sequence>
<dbReference type="SMART" id="SM00981">
    <property type="entry name" value="THUMP"/>
    <property type="match status" value="1"/>
</dbReference>